<evidence type="ECO:0000313" key="3">
    <source>
        <dbReference type="Proteomes" id="UP000189701"/>
    </source>
</evidence>
<proteinExistence type="predicted"/>
<dbReference type="InterPro" id="IPR017853">
    <property type="entry name" value="GH"/>
</dbReference>
<evidence type="ECO:0000313" key="4">
    <source>
        <dbReference type="RefSeq" id="XP_009770262.1"/>
    </source>
</evidence>
<dbReference type="eggNOG" id="ENOG502QTWR">
    <property type="taxonomic scope" value="Eukaryota"/>
</dbReference>
<evidence type="ECO:0000259" key="2">
    <source>
        <dbReference type="PROSITE" id="PS51910"/>
    </source>
</evidence>
<keyword evidence="1" id="KW-0732">Signal</keyword>
<dbReference type="SUPFAM" id="SSF51445">
    <property type="entry name" value="(Trans)glycosidases"/>
    <property type="match status" value="1"/>
</dbReference>
<gene>
    <name evidence="4" type="primary">LOC104220985</name>
</gene>
<dbReference type="GO" id="GO:0005975">
    <property type="term" value="P:carbohydrate metabolic process"/>
    <property type="evidence" value="ECO:0007669"/>
    <property type="project" value="InterPro"/>
</dbReference>
<reference evidence="4" key="2">
    <citation type="submission" date="2025-08" db="UniProtKB">
        <authorList>
            <consortium name="RefSeq"/>
        </authorList>
    </citation>
    <scope>IDENTIFICATION</scope>
    <source>
        <tissue evidence="4">Leaf</tissue>
    </source>
</reference>
<dbReference type="PANTHER" id="PTHR46476">
    <property type="entry name" value="CHITINASE 2-LIKE"/>
    <property type="match status" value="1"/>
</dbReference>
<feature type="chain" id="PRO_5010529390" evidence="1">
    <location>
        <begin position="25"/>
        <end position="114"/>
    </location>
</feature>
<dbReference type="OrthoDB" id="3012298at2759"/>
<dbReference type="Proteomes" id="UP000189701">
    <property type="component" value="Unplaced"/>
</dbReference>
<feature type="domain" description="GH18" evidence="2">
    <location>
        <begin position="26"/>
        <end position="114"/>
    </location>
</feature>
<dbReference type="Gene3D" id="3.20.20.80">
    <property type="entry name" value="Glycosidases"/>
    <property type="match status" value="1"/>
</dbReference>
<dbReference type="RefSeq" id="XP_009770262.1">
    <property type="nucleotide sequence ID" value="XM_009771960.1"/>
</dbReference>
<accession>A0A1U7VQS9</accession>
<sequence length="114" mass="12689">MAKVFFVLLHITALLLSVQQFGDGKKVMMEYIGATGKPITFDDVPIDEGIDFHFILSFAIDADHLGNPQNGTFSPYWASNLTLDSVASIKSKYPNVKALPSLSGWSHYKKVRIR</sequence>
<name>A0A1U7VQS9_NICSY</name>
<dbReference type="InterPro" id="IPR001223">
    <property type="entry name" value="Glyco_hydro18_cat"/>
</dbReference>
<feature type="signal peptide" evidence="1">
    <location>
        <begin position="1"/>
        <end position="24"/>
    </location>
</feature>
<evidence type="ECO:0000256" key="1">
    <source>
        <dbReference type="SAM" id="SignalP"/>
    </source>
</evidence>
<dbReference type="AlphaFoldDB" id="A0A1U7VQS9"/>
<protein>
    <submittedName>
        <fullName evidence="4">Chitinase 2-like</fullName>
    </submittedName>
</protein>
<keyword evidence="3" id="KW-1185">Reference proteome</keyword>
<reference evidence="3" key="1">
    <citation type="journal article" date="2013" name="Genome Biol.">
        <title>Reference genomes and transcriptomes of Nicotiana sylvestris and Nicotiana tomentosiformis.</title>
        <authorList>
            <person name="Sierro N."/>
            <person name="Battey J.N."/>
            <person name="Ouadi S."/>
            <person name="Bovet L."/>
            <person name="Goepfert S."/>
            <person name="Bakaher N."/>
            <person name="Peitsch M.C."/>
            <person name="Ivanov N.V."/>
        </authorList>
    </citation>
    <scope>NUCLEOTIDE SEQUENCE [LARGE SCALE GENOMIC DNA]</scope>
</reference>
<dbReference type="STRING" id="4096.A0A1U7VQS9"/>
<dbReference type="PANTHER" id="PTHR46476:SF9">
    <property type="entry name" value="GH18 DOMAIN-CONTAINING PROTEIN"/>
    <property type="match status" value="1"/>
</dbReference>
<dbReference type="PROSITE" id="PS51910">
    <property type="entry name" value="GH18_2"/>
    <property type="match status" value="1"/>
</dbReference>
<organism evidence="3 4">
    <name type="scientific">Nicotiana sylvestris</name>
    <name type="common">Wood tobacco</name>
    <name type="synonym">South American tobacco</name>
    <dbReference type="NCBI Taxonomy" id="4096"/>
    <lineage>
        <taxon>Eukaryota</taxon>
        <taxon>Viridiplantae</taxon>
        <taxon>Streptophyta</taxon>
        <taxon>Embryophyta</taxon>
        <taxon>Tracheophyta</taxon>
        <taxon>Spermatophyta</taxon>
        <taxon>Magnoliopsida</taxon>
        <taxon>eudicotyledons</taxon>
        <taxon>Gunneridae</taxon>
        <taxon>Pentapetalae</taxon>
        <taxon>asterids</taxon>
        <taxon>lamiids</taxon>
        <taxon>Solanales</taxon>
        <taxon>Solanaceae</taxon>
        <taxon>Nicotianoideae</taxon>
        <taxon>Nicotianeae</taxon>
        <taxon>Nicotiana</taxon>
    </lineage>
</organism>